<feature type="signal peptide" evidence="1">
    <location>
        <begin position="1"/>
        <end position="21"/>
    </location>
</feature>
<reference evidence="2" key="1">
    <citation type="submission" date="2018-03" db="EMBL/GenBank/DDBJ databases">
        <authorList>
            <person name="Liu X."/>
            <person name="Li J."/>
        </authorList>
    </citation>
    <scope>NUCLEOTIDE SEQUENCE</scope>
</reference>
<sequence>MGFSLLFGISCVFWLVDRGLGRDCTTQRCLTELYNSEVVYAEYYTRPLGSSGSGVSGWIRRRIHHAGVVVTLTNGERWLIHKGSGYGDASSTVITDANYMSSNWNLEKSGYVSGSRTVDDFLRAGEIDSSYNIFLSNCLTAANKMWRLVDD</sequence>
<feature type="chain" id="PRO_5028959571" evidence="1">
    <location>
        <begin position="22"/>
        <end position="151"/>
    </location>
</feature>
<organism evidence="2">
    <name type="scientific">Sinohyriopsis cumingii</name>
    <name type="common">Triangle sail mussel</name>
    <name type="synonym">Hyriopsis cumingii</name>
    <dbReference type="NCBI Taxonomy" id="165450"/>
    <lineage>
        <taxon>Eukaryota</taxon>
        <taxon>Metazoa</taxon>
        <taxon>Spiralia</taxon>
        <taxon>Lophotrochozoa</taxon>
        <taxon>Mollusca</taxon>
        <taxon>Bivalvia</taxon>
        <taxon>Autobranchia</taxon>
        <taxon>Heteroconchia</taxon>
        <taxon>Palaeoheterodonta</taxon>
        <taxon>Unionida</taxon>
        <taxon>Unionoidea</taxon>
        <taxon>Unionidae</taxon>
        <taxon>Gonideinae</taxon>
        <taxon>Sinohyriopsis</taxon>
    </lineage>
</organism>
<accession>A0A7G3FWH8</accession>
<name>A0A7G3FWH8_SINCU</name>
<evidence type="ECO:0000256" key="1">
    <source>
        <dbReference type="SAM" id="SignalP"/>
    </source>
</evidence>
<keyword evidence="1" id="KW-0732">Signal</keyword>
<evidence type="ECO:0000313" key="2">
    <source>
        <dbReference type="EMBL" id="QAV56624.1"/>
    </source>
</evidence>
<protein>
    <submittedName>
        <fullName evidence="2">Hic14</fullName>
    </submittedName>
</protein>
<reference evidence="2" key="2">
    <citation type="journal article" date="2019" name="Biotechnol. Appl. Biochem.">
        <title>Identification of nacre matrix protein genes hic14 and hic19 and their roles in crystal growth and pearl formation in the mussel Hyriopsis cumingii.</title>
        <authorList>
            <person name="Jin C."/>
            <person name="Ren H.Y."/>
            <person name="Pu J.W."/>
            <person name="Liu X.J."/>
            <person name="Li J.L."/>
        </authorList>
    </citation>
    <scope>NUCLEOTIDE SEQUENCE</scope>
</reference>
<proteinExistence type="evidence at transcript level"/>
<dbReference type="AlphaFoldDB" id="A0A7G3FWH8"/>
<dbReference type="EMBL" id="MH155189">
    <property type="protein sequence ID" value="QAV56624.1"/>
    <property type="molecule type" value="mRNA"/>
</dbReference>